<keyword evidence="4 7" id="KW-0689">Ribosomal protein</keyword>
<keyword evidence="3 7" id="KW-0694">RNA-binding</keyword>
<accession>A0AAP2CU31</accession>
<feature type="domain" description="S1 motif" evidence="8">
    <location>
        <begin position="465"/>
        <end position="533"/>
    </location>
</feature>
<evidence type="ECO:0000256" key="5">
    <source>
        <dbReference type="ARBA" id="ARBA00023274"/>
    </source>
</evidence>
<feature type="domain" description="S1 motif" evidence="8">
    <location>
        <begin position="206"/>
        <end position="274"/>
    </location>
</feature>
<comment type="similarity">
    <text evidence="1 7">Belongs to the bacterial ribosomal protein bS1 family.</text>
</comment>
<sequence length="568" mass="62455">MNVKGNQTLMSADTSMEEFEALLNESFEMDTPDEGSVVKGRVIAIEAGQAIIDVGYKMEGRVELKEFADPGEAPKLAVGDEVEVFLDRVENARGEASISREKARREEAWDRLETAFADEARVEGAIFGRVKGGFTVDLGGAVAFLPGSQVDVRPVRDAGPLMGLKQPFQILKMDRRRGNIVVSRRAILEESRAEQRAEVIGNLTEGQSVEGVVKNITEYGAFVDLGGVDGLLHVTDMAWRRINHPSEILAIGETVNVQVVKINKETHRISLGMKQLQEDPWTIVEGKYPLDSVHTGRVTNITDYGAFVELEPGVEGLVHVSEMSWTKKNVHPGKIVSTSQEVEVMVLEIDSTKRRVSLGLKQTMRNPWEVFAESYPEGTQVEGEVRNITEFGLFIGLPGDIDGMVHLSDISWDERGEDAIQNYRKGDEVQAVVSEVDIEKERISLSIKALGGDKFADAVGGVKRGAIITVEVTSIEDGGIEVEYEGMKSFIRRSDLSRDRAEQRPERFVVGNKLDVRVTNIDAKTRRLGLSIKAREIAEEKEAVEQYGSSDSGASLGDILGAALKGDE</sequence>
<dbReference type="FunFam" id="2.40.50.140:FF:000011">
    <property type="entry name" value="30S ribosomal protein S1"/>
    <property type="match status" value="1"/>
</dbReference>
<dbReference type="SUPFAM" id="SSF50249">
    <property type="entry name" value="Nucleic acid-binding proteins"/>
    <property type="match status" value="6"/>
</dbReference>
<feature type="domain" description="S1 motif" evidence="8">
    <location>
        <begin position="378"/>
        <end position="448"/>
    </location>
</feature>
<dbReference type="InterPro" id="IPR003029">
    <property type="entry name" value="S1_domain"/>
</dbReference>
<dbReference type="PRINTS" id="PR00681">
    <property type="entry name" value="RIBOSOMALS1"/>
</dbReference>
<reference evidence="9 10" key="1">
    <citation type="journal article" date="2021" name="Arch. Microbiol.">
        <title>Harenicola maris gen. nov., sp. nov. isolated from the Sea of Japan shallow sediments.</title>
        <authorList>
            <person name="Romanenko L.A."/>
            <person name="Kurilenko V.V."/>
            <person name="Chernysheva N.Y."/>
            <person name="Tekutyeva L.A."/>
            <person name="Velansky P.V."/>
            <person name="Svetashev V.I."/>
            <person name="Isaeva M.P."/>
        </authorList>
    </citation>
    <scope>NUCLEOTIDE SEQUENCE [LARGE SCALE GENOMIC DNA]</scope>
    <source>
        <strain evidence="9 10">KMM 3653</strain>
    </source>
</reference>
<organism evidence="9 10">
    <name type="scientific">Harenicola maris</name>
    <dbReference type="NCBI Taxonomy" id="2841044"/>
    <lineage>
        <taxon>Bacteria</taxon>
        <taxon>Pseudomonadati</taxon>
        <taxon>Pseudomonadota</taxon>
        <taxon>Alphaproteobacteria</taxon>
        <taxon>Rhodobacterales</taxon>
        <taxon>Paracoccaceae</taxon>
        <taxon>Harenicola</taxon>
    </lineage>
</organism>
<name>A0AAP2CU31_9RHOB</name>
<gene>
    <name evidence="9" type="primary">rpsA</name>
    <name evidence="9" type="ORF">IV417_14190</name>
</gene>
<dbReference type="GO" id="GO:0022627">
    <property type="term" value="C:cytosolic small ribosomal subunit"/>
    <property type="evidence" value="ECO:0007669"/>
    <property type="project" value="TreeGrafter"/>
</dbReference>
<dbReference type="SMART" id="SM00316">
    <property type="entry name" value="S1"/>
    <property type="match status" value="6"/>
</dbReference>
<keyword evidence="2" id="KW-0677">Repeat</keyword>
<dbReference type="Gene3D" id="2.40.50.140">
    <property type="entry name" value="Nucleic acid-binding proteins"/>
    <property type="match status" value="5"/>
</dbReference>
<evidence type="ECO:0000256" key="6">
    <source>
        <dbReference type="ARBA" id="ARBA00025604"/>
    </source>
</evidence>
<dbReference type="InterPro" id="IPR012340">
    <property type="entry name" value="NA-bd_OB-fold"/>
</dbReference>
<comment type="function">
    <text evidence="6 7">Binds mRNA; thus facilitating recognition of the initiation point. It is needed to translate mRNA with a short Shine-Dalgarno (SD) purine-rich sequence.</text>
</comment>
<evidence type="ECO:0000256" key="3">
    <source>
        <dbReference type="ARBA" id="ARBA00022884"/>
    </source>
</evidence>
<dbReference type="PROSITE" id="PS50126">
    <property type="entry name" value="S1"/>
    <property type="match status" value="6"/>
</dbReference>
<dbReference type="PANTHER" id="PTHR10724">
    <property type="entry name" value="30S RIBOSOMAL PROTEIN S1"/>
    <property type="match status" value="1"/>
</dbReference>
<dbReference type="CDD" id="cd05687">
    <property type="entry name" value="S1_RPS1_repeat_ec1_hs1"/>
    <property type="match status" value="1"/>
</dbReference>
<dbReference type="InterPro" id="IPR035104">
    <property type="entry name" value="Ribosomal_protein_S1-like"/>
</dbReference>
<dbReference type="InterPro" id="IPR000110">
    <property type="entry name" value="Ribosomal_bS1"/>
</dbReference>
<feature type="domain" description="S1 motif" evidence="8">
    <location>
        <begin position="35"/>
        <end position="101"/>
    </location>
</feature>
<dbReference type="GO" id="GO:0003735">
    <property type="term" value="F:structural constituent of ribosome"/>
    <property type="evidence" value="ECO:0007669"/>
    <property type="project" value="InterPro"/>
</dbReference>
<dbReference type="FunFam" id="2.40.50.140:FF:000018">
    <property type="entry name" value="30S ribosomal protein S1"/>
    <property type="match status" value="1"/>
</dbReference>
<dbReference type="Proteomes" id="UP001315686">
    <property type="component" value="Unassembled WGS sequence"/>
</dbReference>
<dbReference type="RefSeq" id="WP_327794766.1">
    <property type="nucleotide sequence ID" value="NZ_JADQAZ010000003.1"/>
</dbReference>
<dbReference type="CDD" id="cd05688">
    <property type="entry name" value="S1_RPS1_repeat_ec3"/>
    <property type="match status" value="1"/>
</dbReference>
<dbReference type="NCBIfam" id="NF004952">
    <property type="entry name" value="PRK06299.1-2"/>
    <property type="match status" value="1"/>
</dbReference>
<comment type="caution">
    <text evidence="9">The sequence shown here is derived from an EMBL/GenBank/DDBJ whole genome shotgun (WGS) entry which is preliminary data.</text>
</comment>
<dbReference type="Pfam" id="PF00575">
    <property type="entry name" value="S1"/>
    <property type="match status" value="6"/>
</dbReference>
<evidence type="ECO:0000256" key="4">
    <source>
        <dbReference type="ARBA" id="ARBA00022980"/>
    </source>
</evidence>
<evidence type="ECO:0000256" key="1">
    <source>
        <dbReference type="ARBA" id="ARBA00006767"/>
    </source>
</evidence>
<dbReference type="GO" id="GO:0006412">
    <property type="term" value="P:translation"/>
    <property type="evidence" value="ECO:0007669"/>
    <property type="project" value="InterPro"/>
</dbReference>
<keyword evidence="10" id="KW-1185">Reference proteome</keyword>
<dbReference type="NCBIfam" id="NF004955">
    <property type="entry name" value="PRK06299.1-5"/>
    <property type="match status" value="1"/>
</dbReference>
<dbReference type="AlphaFoldDB" id="A0AAP2CU31"/>
<dbReference type="PIRSF" id="PIRSF002111">
    <property type="entry name" value="RpsA"/>
    <property type="match status" value="1"/>
</dbReference>
<dbReference type="InterPro" id="IPR050437">
    <property type="entry name" value="Ribos_protein_bS1-like"/>
</dbReference>
<dbReference type="GO" id="GO:0003729">
    <property type="term" value="F:mRNA binding"/>
    <property type="evidence" value="ECO:0007669"/>
    <property type="project" value="TreeGrafter"/>
</dbReference>
<feature type="domain" description="S1 motif" evidence="8">
    <location>
        <begin position="119"/>
        <end position="185"/>
    </location>
</feature>
<dbReference type="PANTHER" id="PTHR10724:SF7">
    <property type="entry name" value="SMALL RIBOSOMAL SUBUNIT PROTEIN BS1C"/>
    <property type="match status" value="1"/>
</dbReference>
<evidence type="ECO:0000256" key="2">
    <source>
        <dbReference type="ARBA" id="ARBA00022737"/>
    </source>
</evidence>
<evidence type="ECO:0000259" key="8">
    <source>
        <dbReference type="PROSITE" id="PS50126"/>
    </source>
</evidence>
<evidence type="ECO:0000256" key="7">
    <source>
        <dbReference type="PIRNR" id="PIRNR002111"/>
    </source>
</evidence>
<keyword evidence="5 7" id="KW-0687">Ribonucleoprotein</keyword>
<feature type="domain" description="S1 motif" evidence="8">
    <location>
        <begin position="291"/>
        <end position="361"/>
    </location>
</feature>
<evidence type="ECO:0000313" key="10">
    <source>
        <dbReference type="Proteomes" id="UP001315686"/>
    </source>
</evidence>
<dbReference type="NCBIfam" id="TIGR00717">
    <property type="entry name" value="rpsA"/>
    <property type="match status" value="1"/>
</dbReference>
<dbReference type="EMBL" id="JADQAZ010000003">
    <property type="protein sequence ID" value="MBT0958536.1"/>
    <property type="molecule type" value="Genomic_DNA"/>
</dbReference>
<proteinExistence type="inferred from homology"/>
<dbReference type="CDD" id="cd04465">
    <property type="entry name" value="S1_RPS1_repeat_ec2_hs2"/>
    <property type="match status" value="1"/>
</dbReference>
<protein>
    <recommendedName>
        <fullName evidence="7">30S ribosomal protein S1</fullName>
    </recommendedName>
</protein>
<evidence type="ECO:0000313" key="9">
    <source>
        <dbReference type="EMBL" id="MBT0958536.1"/>
    </source>
</evidence>